<dbReference type="AlphaFoldDB" id="A0A0A8ZWX5"/>
<accession>A0A0A8ZWX5</accession>
<reference evidence="1" key="2">
    <citation type="journal article" date="2015" name="Data Brief">
        <title>Shoot transcriptome of the giant reed, Arundo donax.</title>
        <authorList>
            <person name="Barrero R.A."/>
            <person name="Guerrero F.D."/>
            <person name="Moolhuijzen P."/>
            <person name="Goolsby J.A."/>
            <person name="Tidwell J."/>
            <person name="Bellgard S.E."/>
            <person name="Bellgard M.I."/>
        </authorList>
    </citation>
    <scope>NUCLEOTIDE SEQUENCE</scope>
    <source>
        <tissue evidence="1">Shoot tissue taken approximately 20 cm above the soil surface</tissue>
    </source>
</reference>
<dbReference type="EMBL" id="GBRH01254564">
    <property type="protein sequence ID" value="JAD43331.1"/>
    <property type="molecule type" value="Transcribed_RNA"/>
</dbReference>
<reference evidence="1" key="1">
    <citation type="submission" date="2014-09" db="EMBL/GenBank/DDBJ databases">
        <authorList>
            <person name="Magalhaes I.L.F."/>
            <person name="Oliveira U."/>
            <person name="Santos F.R."/>
            <person name="Vidigal T.H.D.A."/>
            <person name="Brescovit A.D."/>
            <person name="Santos A.J."/>
        </authorList>
    </citation>
    <scope>NUCLEOTIDE SEQUENCE</scope>
    <source>
        <tissue evidence="1">Shoot tissue taken approximately 20 cm above the soil surface</tissue>
    </source>
</reference>
<name>A0A0A8ZWX5_ARUDO</name>
<proteinExistence type="predicted"/>
<organism evidence="1">
    <name type="scientific">Arundo donax</name>
    <name type="common">Giant reed</name>
    <name type="synonym">Donax arundinaceus</name>
    <dbReference type="NCBI Taxonomy" id="35708"/>
    <lineage>
        <taxon>Eukaryota</taxon>
        <taxon>Viridiplantae</taxon>
        <taxon>Streptophyta</taxon>
        <taxon>Embryophyta</taxon>
        <taxon>Tracheophyta</taxon>
        <taxon>Spermatophyta</taxon>
        <taxon>Magnoliopsida</taxon>
        <taxon>Liliopsida</taxon>
        <taxon>Poales</taxon>
        <taxon>Poaceae</taxon>
        <taxon>PACMAD clade</taxon>
        <taxon>Arundinoideae</taxon>
        <taxon>Arundineae</taxon>
        <taxon>Arundo</taxon>
    </lineage>
</organism>
<protein>
    <submittedName>
        <fullName evidence="1">Uncharacterized protein</fullName>
    </submittedName>
</protein>
<evidence type="ECO:0000313" key="1">
    <source>
        <dbReference type="EMBL" id="JAD43331.1"/>
    </source>
</evidence>
<sequence>MRMNLEGLCYQLLTVAANLLYLKQLPVSVPCISILISVPALYICGEIKLDIWYVVKYLYLGARPTNLVFRYHYVHICSSRLFVLVLSLG</sequence>